<organism evidence="2">
    <name type="scientific">Granulicella tundricola (strain ATCC BAA-1859 / DSM 23138 / MP5ACTX9)</name>
    <dbReference type="NCBI Taxonomy" id="1198114"/>
    <lineage>
        <taxon>Bacteria</taxon>
        <taxon>Pseudomonadati</taxon>
        <taxon>Acidobacteriota</taxon>
        <taxon>Terriglobia</taxon>
        <taxon>Terriglobales</taxon>
        <taxon>Acidobacteriaceae</taxon>
        <taxon>Granulicella</taxon>
    </lineage>
</organism>
<dbReference type="HOGENOM" id="CLU_1243868_0_0_0"/>
<protein>
    <submittedName>
        <fullName evidence="1">Uncharacterized protein</fullName>
    </submittedName>
</protein>
<dbReference type="EMBL" id="CP002481">
    <property type="protein sequence ID" value="ADW70871.1"/>
    <property type="molecule type" value="Genomic_DNA"/>
</dbReference>
<keyword evidence="2" id="KW-1185">Reference proteome</keyword>
<accession>E8X5Y7</accession>
<gene>
    <name evidence="1" type="ordered locus">AciX9_4091</name>
</gene>
<keyword evidence="1" id="KW-0614">Plasmid</keyword>
<dbReference type="RefSeq" id="WP_013572783.1">
    <property type="nucleotide sequence ID" value="NC_015057.1"/>
</dbReference>
<dbReference type="KEGG" id="acm:AciX9_4091"/>
<evidence type="ECO:0000313" key="1">
    <source>
        <dbReference type="EMBL" id="ADW70871.1"/>
    </source>
</evidence>
<geneLocation type="plasmid" evidence="1 2">
    <name>pACIX901</name>
</geneLocation>
<evidence type="ECO:0000313" key="2">
    <source>
        <dbReference type="Proteomes" id="UP000000343"/>
    </source>
</evidence>
<name>E8X5Y7_GRATM</name>
<dbReference type="OrthoDB" id="6383365at2"/>
<sequence>MSPDKSSALGAEQAQPKAPPIARRVWSLDRAALASLLLVLDGDPDQAAVAYEALRQRLIRFFHLHQVSDTDGFTDICLDRLARRIHQGLVVESPLSYAVGIARMLLREERTAQRRRETMIEDFSRLGPGHLTEEVMIQGISLPNLEQYLEHCLQHLAPVQRKQILLYYSATAREGIDIRQQMAAESDLSLNTFRNRMLRLRKLLEDCLRKRIAAQDLKRPPL</sequence>
<dbReference type="Proteomes" id="UP000000343">
    <property type="component" value="Plasmid pACIX901"/>
</dbReference>
<reference evidence="2" key="1">
    <citation type="submission" date="2011-01" db="EMBL/GenBank/DDBJ databases">
        <title>Complete sequence of plasmid1 of Acidobacterium sp. MP5ACTX9.</title>
        <authorList>
            <consortium name="US DOE Joint Genome Institute"/>
            <person name="Lucas S."/>
            <person name="Copeland A."/>
            <person name="Lapidus A."/>
            <person name="Cheng J.-F."/>
            <person name="Goodwin L."/>
            <person name="Pitluck S."/>
            <person name="Teshima H."/>
            <person name="Detter J.C."/>
            <person name="Han C."/>
            <person name="Tapia R."/>
            <person name="Land M."/>
            <person name="Hauser L."/>
            <person name="Kyrpides N."/>
            <person name="Ivanova N."/>
            <person name="Ovchinnikova G."/>
            <person name="Pagani I."/>
            <person name="Rawat S.R."/>
            <person name="Mannisto M."/>
            <person name="Haggblom M.M."/>
            <person name="Woyke T."/>
        </authorList>
    </citation>
    <scope>NUCLEOTIDE SEQUENCE [LARGE SCALE GENOMIC DNA]</scope>
    <source>
        <strain evidence="2">MP5ACTX9</strain>
        <plasmid evidence="2">Plasmid pACIX901</plasmid>
    </source>
</reference>
<proteinExistence type="predicted"/>
<dbReference type="AlphaFoldDB" id="E8X5Y7"/>